<dbReference type="Pfam" id="PF00176">
    <property type="entry name" value="SNF2-rel_dom"/>
    <property type="match status" value="1"/>
</dbReference>
<dbReference type="InParanoid" id="A0A0L0HDU5"/>
<protein>
    <submittedName>
        <fullName evidence="7">Uncharacterized protein</fullName>
    </submittedName>
</protein>
<dbReference type="GeneID" id="27688906"/>
<keyword evidence="8" id="KW-1185">Reference proteome</keyword>
<dbReference type="InterPro" id="IPR014001">
    <property type="entry name" value="Helicase_ATP-bd"/>
</dbReference>
<evidence type="ECO:0000313" key="8">
    <source>
        <dbReference type="Proteomes" id="UP000053201"/>
    </source>
</evidence>
<feature type="compositionally biased region" description="Polar residues" evidence="4">
    <location>
        <begin position="793"/>
        <end position="817"/>
    </location>
</feature>
<proteinExistence type="predicted"/>
<evidence type="ECO:0000256" key="1">
    <source>
        <dbReference type="ARBA" id="ARBA00022741"/>
    </source>
</evidence>
<keyword evidence="2" id="KW-0378">Hydrolase</keyword>
<feature type="domain" description="Helicase ATP-binding" evidence="5">
    <location>
        <begin position="198"/>
        <end position="358"/>
    </location>
</feature>
<dbReference type="FunFam" id="3.40.50.10810:FF:000094">
    <property type="entry name" value="DNA excision repair protein ERCC-6"/>
    <property type="match status" value="1"/>
</dbReference>
<feature type="compositionally biased region" description="Acidic residues" evidence="4">
    <location>
        <begin position="913"/>
        <end position="925"/>
    </location>
</feature>
<reference evidence="7 8" key="1">
    <citation type="submission" date="2009-08" db="EMBL/GenBank/DDBJ databases">
        <title>The Genome Sequence of Spizellomyces punctatus strain DAOM BR117.</title>
        <authorList>
            <consortium name="The Broad Institute Genome Sequencing Platform"/>
            <person name="Russ C."/>
            <person name="Cuomo C."/>
            <person name="Shea T."/>
            <person name="Young S.K."/>
            <person name="Zeng Q."/>
            <person name="Koehrsen M."/>
            <person name="Haas B."/>
            <person name="Borodovsky M."/>
            <person name="Guigo R."/>
            <person name="Alvarado L."/>
            <person name="Berlin A."/>
            <person name="Bochicchio J."/>
            <person name="Borenstein D."/>
            <person name="Chapman S."/>
            <person name="Chen Z."/>
            <person name="Engels R."/>
            <person name="Freedman E."/>
            <person name="Gellesch M."/>
            <person name="Goldberg J."/>
            <person name="Griggs A."/>
            <person name="Gujja S."/>
            <person name="Heiman D."/>
            <person name="Hepburn T."/>
            <person name="Howarth C."/>
            <person name="Jen D."/>
            <person name="Larson L."/>
            <person name="Lewis B."/>
            <person name="Mehta T."/>
            <person name="Park D."/>
            <person name="Pearson M."/>
            <person name="Roberts A."/>
            <person name="Saif S."/>
            <person name="Shenoy N."/>
            <person name="Sisk P."/>
            <person name="Stolte C."/>
            <person name="Sykes S."/>
            <person name="Thomson T."/>
            <person name="Walk T."/>
            <person name="White J."/>
            <person name="Yandava C."/>
            <person name="Burger G."/>
            <person name="Gray M.W."/>
            <person name="Holland P.W.H."/>
            <person name="King N."/>
            <person name="Lang F.B.F."/>
            <person name="Roger A.J."/>
            <person name="Ruiz-Trillo I."/>
            <person name="Lander E."/>
            <person name="Nusbaum C."/>
        </authorList>
    </citation>
    <scope>NUCLEOTIDE SEQUENCE [LARGE SCALE GENOMIC DNA]</scope>
    <source>
        <strain evidence="7 8">DAOM BR117</strain>
    </source>
</reference>
<feature type="region of interest" description="Disordered" evidence="4">
    <location>
        <begin position="793"/>
        <end position="818"/>
    </location>
</feature>
<evidence type="ECO:0000259" key="5">
    <source>
        <dbReference type="PROSITE" id="PS51192"/>
    </source>
</evidence>
<dbReference type="Gene3D" id="3.40.50.10810">
    <property type="entry name" value="Tandem AAA-ATPase domain"/>
    <property type="match status" value="1"/>
</dbReference>
<dbReference type="SUPFAM" id="SSF52540">
    <property type="entry name" value="P-loop containing nucleoside triphosphate hydrolases"/>
    <property type="match status" value="2"/>
</dbReference>
<dbReference type="RefSeq" id="XP_016607327.1">
    <property type="nucleotide sequence ID" value="XM_016753748.1"/>
</dbReference>
<dbReference type="OrthoDB" id="413460at2759"/>
<dbReference type="STRING" id="645134.A0A0L0HDU5"/>
<evidence type="ECO:0000313" key="7">
    <source>
        <dbReference type="EMBL" id="KNC99287.1"/>
    </source>
</evidence>
<dbReference type="PANTHER" id="PTHR45629:SF7">
    <property type="entry name" value="DNA EXCISION REPAIR PROTEIN ERCC-6-RELATED"/>
    <property type="match status" value="1"/>
</dbReference>
<dbReference type="Proteomes" id="UP000053201">
    <property type="component" value="Unassembled WGS sequence"/>
</dbReference>
<evidence type="ECO:0000256" key="2">
    <source>
        <dbReference type="ARBA" id="ARBA00022801"/>
    </source>
</evidence>
<keyword evidence="3" id="KW-0067">ATP-binding</keyword>
<dbReference type="GO" id="GO:0015616">
    <property type="term" value="F:DNA translocase activity"/>
    <property type="evidence" value="ECO:0007669"/>
    <property type="project" value="TreeGrafter"/>
</dbReference>
<keyword evidence="1" id="KW-0547">Nucleotide-binding</keyword>
<dbReference type="InterPro" id="IPR038718">
    <property type="entry name" value="SNF2-like_sf"/>
</dbReference>
<dbReference type="InterPro" id="IPR001650">
    <property type="entry name" value="Helicase_C-like"/>
</dbReference>
<dbReference type="Pfam" id="PF00271">
    <property type="entry name" value="Helicase_C"/>
    <property type="match status" value="1"/>
</dbReference>
<feature type="domain" description="Helicase C-terminal" evidence="6">
    <location>
        <begin position="528"/>
        <end position="687"/>
    </location>
</feature>
<dbReference type="VEuPathDB" id="FungiDB:SPPG_05541"/>
<feature type="region of interest" description="Disordered" evidence="4">
    <location>
        <begin position="841"/>
        <end position="943"/>
    </location>
</feature>
<dbReference type="AlphaFoldDB" id="A0A0L0HDU5"/>
<dbReference type="SMART" id="SM00487">
    <property type="entry name" value="DEXDc"/>
    <property type="match status" value="1"/>
</dbReference>
<dbReference type="InterPro" id="IPR027417">
    <property type="entry name" value="P-loop_NTPase"/>
</dbReference>
<dbReference type="PROSITE" id="PS51194">
    <property type="entry name" value="HELICASE_CTER"/>
    <property type="match status" value="1"/>
</dbReference>
<dbReference type="EMBL" id="KQ257458">
    <property type="protein sequence ID" value="KNC99287.1"/>
    <property type="molecule type" value="Genomic_DNA"/>
</dbReference>
<dbReference type="InterPro" id="IPR000330">
    <property type="entry name" value="SNF2_N"/>
</dbReference>
<dbReference type="Gene3D" id="3.40.50.300">
    <property type="entry name" value="P-loop containing nucleotide triphosphate hydrolases"/>
    <property type="match status" value="1"/>
</dbReference>
<dbReference type="SMART" id="SM00490">
    <property type="entry name" value="HELICc"/>
    <property type="match status" value="1"/>
</dbReference>
<dbReference type="InterPro" id="IPR050496">
    <property type="entry name" value="SNF2_RAD54_helicase_repair"/>
</dbReference>
<accession>A0A0L0HDU5</accession>
<name>A0A0L0HDU5_SPIPD</name>
<organism evidence="7 8">
    <name type="scientific">Spizellomyces punctatus (strain DAOM BR117)</name>
    <dbReference type="NCBI Taxonomy" id="645134"/>
    <lineage>
        <taxon>Eukaryota</taxon>
        <taxon>Fungi</taxon>
        <taxon>Fungi incertae sedis</taxon>
        <taxon>Chytridiomycota</taxon>
        <taxon>Chytridiomycota incertae sedis</taxon>
        <taxon>Chytridiomycetes</taxon>
        <taxon>Spizellomycetales</taxon>
        <taxon>Spizellomycetaceae</taxon>
        <taxon>Spizellomyces</taxon>
    </lineage>
</organism>
<dbReference type="CDD" id="cd18793">
    <property type="entry name" value="SF2_C_SNF"/>
    <property type="match status" value="1"/>
</dbReference>
<dbReference type="InterPro" id="IPR049730">
    <property type="entry name" value="SNF2/RAD54-like_C"/>
</dbReference>
<evidence type="ECO:0000259" key="6">
    <source>
        <dbReference type="PROSITE" id="PS51194"/>
    </source>
</evidence>
<evidence type="ECO:0000256" key="4">
    <source>
        <dbReference type="SAM" id="MobiDB-lite"/>
    </source>
</evidence>
<dbReference type="GO" id="GO:0016787">
    <property type="term" value="F:hydrolase activity"/>
    <property type="evidence" value="ECO:0007669"/>
    <property type="project" value="UniProtKB-KW"/>
</dbReference>
<evidence type="ECO:0000256" key="3">
    <source>
        <dbReference type="ARBA" id="ARBA00022840"/>
    </source>
</evidence>
<dbReference type="eggNOG" id="KOG0387">
    <property type="taxonomic scope" value="Eukaryota"/>
</dbReference>
<gene>
    <name evidence="7" type="ORF">SPPG_05541</name>
</gene>
<dbReference type="PANTHER" id="PTHR45629">
    <property type="entry name" value="SNF2/RAD54 FAMILY MEMBER"/>
    <property type="match status" value="1"/>
</dbReference>
<dbReference type="GO" id="GO:0005524">
    <property type="term" value="F:ATP binding"/>
    <property type="evidence" value="ECO:0007669"/>
    <property type="project" value="InterPro"/>
</dbReference>
<feature type="compositionally biased region" description="Basic and acidic residues" evidence="4">
    <location>
        <begin position="890"/>
        <end position="902"/>
    </location>
</feature>
<sequence length="1216" mass="136522">MKSFMSKAGALEAIPSPNSSFPCQQALSIQNVGGVVVSKASMFEQEPGNEENFPSTRARDHGEINRALEKTHKEKRHDYGDVPVLQAEIEEELKNARQLEHDGFYGKALKTCQGLLVKDPQLGDLTMIERIRNLERKVELVKENNGWYPNAKTGFHELPVATSTNCPRDISAGGYKLPSALYERLFSHQRDGVKWMWKLYGNEQMGGILGDDMGMGKTIQVISFLVGLFASGMARHILIAISHLPSLVINRFPTMRVKVYHGSLSTIEKDLRVVLDKGGVLLTTYDKIRLNSGKLCGGPQHAWDYIILDEGHYIKNQSSQKAKAVRQIPAKHRLLLSGTPIQNNMEELWSLFDYVCNGNLLSSKRNFMKHFGNHIKKGEARDATPEEKQVANQIAEALRNLIAPYFIRREKSLLHHQIAQPENTAVETPGLAPDVKVLGEKKELAVWVAMTEVQIALYQAFLTNLNMYEILNRSRSPLSALGVLKKICDHPALMSHSLQDCEALNLDAIAAPESDFRELLAQSAKLRVTVELVEHLRQEGHRMLLVASSRRMLDIVENCIAALGITHTRIDGTITDRKERQRRINTFNRDPNYSCFLLTTQVAIGITLTGADRVIMYDPSWNPKRDAQAVDRAYRVGQDKDVIVYRILTCGTMEEKVYRNQVRKDYLAKIAMEKGSQTRYFTQSELKDLFTLDDPTFSQTQRYLSRRHPVAMGGTDEFEHHVARIEQFDAVRGTSRHDQLYTMSEELQDGEHLGGAKQMVEEALRQFEDEHVVSDRYPSTPGRAIRLRPNVNNESDMALGSRTSPRVQGRGNRQSPQRIPFAEATNMRMVKGDGACGDMIENALDSPSPLTRRGRRRILEDDEDEEGSSTGGAVEGIDMLSTPEPTSLSHETHFDGDSKELDAPGTSLAMGRDEDEQGCSLEDEPAVSGVFPTTDSAVGGRLEQGGLADIEVTESPSPTFRRIRRRQIIVEEDEEDDTETGNRGGTMDADLIDSLQTAMENLDIRQSRSHTDEGNAFEPAVHVQSSRNDVKFEKEDFEASHGRFFSAVEDEKDMISEVAETLAFQNVEDVHGDDDRVLLNDGEYDDNMDSQLHSGSSNVSAATNAEEDWGTNAPSCESYTEVQNPIPHNSDGKAIKFSVCPNSLHTSSLFIIRNCRCLRTDDEMDEYDELLFAYQRHMKKRQYDEALQAMKNALEICDDDARCFWAVLVLGSMIFT</sequence>
<dbReference type="PROSITE" id="PS51192">
    <property type="entry name" value="HELICASE_ATP_BIND_1"/>
    <property type="match status" value="1"/>
</dbReference>